<evidence type="ECO:0000313" key="16">
    <source>
        <dbReference type="EMBL" id="EDW04275.1"/>
    </source>
</evidence>
<dbReference type="MEROPS" id="M14.A10"/>
<dbReference type="Pfam" id="PF00246">
    <property type="entry name" value="Peptidase_M14"/>
    <property type="match status" value="1"/>
</dbReference>
<keyword evidence="17" id="KW-1185">Reference proteome</keyword>
<sequence length="430" mass="49032">MRLDAIFTFVILIAQSKETSLKQKQEKEQKIRYDNYRVFKIKYESLQQRQLLLELTKQYHSFRLWNENNNELHLMVKPDALPQFERQLKRANASADNFISNVQHLIDLEHEATTKSSPIFGWTRYNNLAEIENWLDEILSAYPNVTESFVIGESYEGRKIRGVRISYKSGNPGVFIESNIHAREWITSATATWLINELLSSGDDLVRGLTESHDWYIVPVLNVDGFVYSHQKDRLWRKTRQPSNISSCIGADPNRNYDAHWLENGGASTNPCAEDYAGPHAFSEPEIKAMSEYVCGIRDKLNVMLAFHSYGQLLLSPYGHTKFEFPYNYDDLMQVAKAFGDAIEGLPYGAVYKYGSAAGILYPASGATNDWAFSQDIKISYTIEFRDTGNFGFVLPPAYILPNAEEALVGIIALLAEAKKLGYLQLKYDP</sequence>
<dbReference type="STRING" id="7222.B4JD31"/>
<dbReference type="InterPro" id="IPR057246">
    <property type="entry name" value="CARBOXYPEPT_ZN_1"/>
</dbReference>
<evidence type="ECO:0000259" key="15">
    <source>
        <dbReference type="PROSITE" id="PS52035"/>
    </source>
</evidence>
<dbReference type="SMR" id="B4JD31"/>
<dbReference type="GO" id="GO:0006508">
    <property type="term" value="P:proteolysis"/>
    <property type="evidence" value="ECO:0007669"/>
    <property type="project" value="UniProtKB-KW"/>
</dbReference>
<keyword evidence="7" id="KW-0479">Metal-binding</keyword>
<evidence type="ECO:0000256" key="6">
    <source>
        <dbReference type="ARBA" id="ARBA00022670"/>
    </source>
</evidence>
<name>B4JD31_DROGR</name>
<keyword evidence="5" id="KW-0121">Carboxypeptidase</keyword>
<dbReference type="GO" id="GO:0005615">
    <property type="term" value="C:extracellular space"/>
    <property type="evidence" value="ECO:0007669"/>
    <property type="project" value="TreeGrafter"/>
</dbReference>
<proteinExistence type="inferred from homology"/>
<dbReference type="AlphaFoldDB" id="B4JD31"/>
<comment type="similarity">
    <text evidence="3 14">Belongs to the peptidase M14 family.</text>
</comment>
<evidence type="ECO:0000256" key="11">
    <source>
        <dbReference type="ARBA" id="ARBA00023049"/>
    </source>
</evidence>
<evidence type="ECO:0000256" key="2">
    <source>
        <dbReference type="ARBA" id="ARBA00004613"/>
    </source>
</evidence>
<evidence type="ECO:0000256" key="14">
    <source>
        <dbReference type="PROSITE-ProRule" id="PRU01379"/>
    </source>
</evidence>
<dbReference type="Gene3D" id="3.40.630.10">
    <property type="entry name" value="Zn peptidases"/>
    <property type="match status" value="1"/>
</dbReference>
<dbReference type="InterPro" id="IPR036990">
    <property type="entry name" value="M14A-like_propep"/>
</dbReference>
<dbReference type="Proteomes" id="UP000001070">
    <property type="component" value="Unassembled WGS sequence"/>
</dbReference>
<evidence type="ECO:0000256" key="5">
    <source>
        <dbReference type="ARBA" id="ARBA00022645"/>
    </source>
</evidence>
<dbReference type="FunCoup" id="B4JD31">
    <property type="interactions" value="13"/>
</dbReference>
<dbReference type="FunFam" id="3.40.630.10:FF:000040">
    <property type="entry name" value="zinc carboxypeptidase"/>
    <property type="match status" value="1"/>
</dbReference>
<dbReference type="InterPro" id="IPR000834">
    <property type="entry name" value="Peptidase_M14"/>
</dbReference>
<protein>
    <submittedName>
        <fullName evidence="16">GH10071</fullName>
    </submittedName>
</protein>
<organism evidence="17">
    <name type="scientific">Drosophila grimshawi</name>
    <name type="common">Hawaiian fruit fly</name>
    <name type="synonym">Idiomyia grimshawi</name>
    <dbReference type="NCBI Taxonomy" id="7222"/>
    <lineage>
        <taxon>Eukaryota</taxon>
        <taxon>Metazoa</taxon>
        <taxon>Ecdysozoa</taxon>
        <taxon>Arthropoda</taxon>
        <taxon>Hexapoda</taxon>
        <taxon>Insecta</taxon>
        <taxon>Pterygota</taxon>
        <taxon>Neoptera</taxon>
        <taxon>Endopterygota</taxon>
        <taxon>Diptera</taxon>
        <taxon>Brachycera</taxon>
        <taxon>Muscomorpha</taxon>
        <taxon>Ephydroidea</taxon>
        <taxon>Drosophilidae</taxon>
        <taxon>Drosophila</taxon>
        <taxon>Hawaiian Drosophila</taxon>
    </lineage>
</organism>
<gene>
    <name evidence="16" type="primary">Dgri\GH10071</name>
    <name evidence="16" type="ORF">Dgri_GH10071</name>
</gene>
<dbReference type="EMBL" id="CH916368">
    <property type="protein sequence ID" value="EDW04275.1"/>
    <property type="molecule type" value="Genomic_DNA"/>
</dbReference>
<evidence type="ECO:0000256" key="12">
    <source>
        <dbReference type="ARBA" id="ARBA00023157"/>
    </source>
</evidence>
<comment type="function">
    <text evidence="13">Involved in the digestion of the blood meal.</text>
</comment>
<keyword evidence="9" id="KW-0378">Hydrolase</keyword>
<evidence type="ECO:0000256" key="3">
    <source>
        <dbReference type="ARBA" id="ARBA00005988"/>
    </source>
</evidence>
<evidence type="ECO:0000256" key="7">
    <source>
        <dbReference type="ARBA" id="ARBA00022723"/>
    </source>
</evidence>
<dbReference type="KEGG" id="dgr:6562833"/>
<evidence type="ECO:0000256" key="8">
    <source>
        <dbReference type="ARBA" id="ARBA00022729"/>
    </source>
</evidence>
<keyword evidence="8" id="KW-0732">Signal</keyword>
<dbReference type="PROSITE" id="PS52035">
    <property type="entry name" value="PEPTIDASE_M14"/>
    <property type="match status" value="1"/>
</dbReference>
<keyword evidence="12" id="KW-1015">Disulfide bond</keyword>
<evidence type="ECO:0000256" key="1">
    <source>
        <dbReference type="ARBA" id="ARBA00001947"/>
    </source>
</evidence>
<evidence type="ECO:0000256" key="9">
    <source>
        <dbReference type="ARBA" id="ARBA00022801"/>
    </source>
</evidence>
<dbReference type="GO" id="GO:0004181">
    <property type="term" value="F:metallocarboxypeptidase activity"/>
    <property type="evidence" value="ECO:0007669"/>
    <property type="project" value="InterPro"/>
</dbReference>
<evidence type="ECO:0000313" key="17">
    <source>
        <dbReference type="Proteomes" id="UP000001070"/>
    </source>
</evidence>
<feature type="active site" description="Proton donor/acceptor" evidence="14">
    <location>
        <position position="384"/>
    </location>
</feature>
<dbReference type="HOGENOM" id="CLU_019326_2_1_1"/>
<dbReference type="SUPFAM" id="SSF54897">
    <property type="entry name" value="Protease propeptides/inhibitors"/>
    <property type="match status" value="1"/>
</dbReference>
<comment type="cofactor">
    <cofactor evidence="1">
        <name>Zn(2+)</name>
        <dbReference type="ChEBI" id="CHEBI:29105"/>
    </cofactor>
</comment>
<dbReference type="InParanoid" id="B4JD31"/>
<dbReference type="eggNOG" id="KOG2650">
    <property type="taxonomic scope" value="Eukaryota"/>
</dbReference>
<dbReference type="InterPro" id="IPR003146">
    <property type="entry name" value="M14A_act_pep"/>
</dbReference>
<dbReference type="PhylomeDB" id="B4JD31"/>
<comment type="subcellular location">
    <subcellularLocation>
        <location evidence="2">Secreted</location>
    </subcellularLocation>
</comment>
<dbReference type="SMART" id="SM00631">
    <property type="entry name" value="Zn_pept"/>
    <property type="match status" value="1"/>
</dbReference>
<accession>B4JD31</accession>
<keyword evidence="4" id="KW-0964">Secreted</keyword>
<evidence type="ECO:0000256" key="13">
    <source>
        <dbReference type="ARBA" id="ARBA00057299"/>
    </source>
</evidence>
<dbReference type="Pfam" id="PF02244">
    <property type="entry name" value="Propep_M14"/>
    <property type="match status" value="1"/>
</dbReference>
<dbReference type="CDD" id="cd03860">
    <property type="entry name" value="M14_CP_A-B_like"/>
    <property type="match status" value="1"/>
</dbReference>
<keyword evidence="11" id="KW-0482">Metalloprotease</keyword>
<dbReference type="PANTHER" id="PTHR11705">
    <property type="entry name" value="PROTEASE FAMILY M14 CARBOXYPEPTIDASE A,B"/>
    <property type="match status" value="1"/>
</dbReference>
<keyword evidence="10" id="KW-0862">Zinc</keyword>
<dbReference type="Gene3D" id="3.30.70.340">
    <property type="entry name" value="Metallocarboxypeptidase-like"/>
    <property type="match status" value="1"/>
</dbReference>
<dbReference type="GO" id="GO:0008270">
    <property type="term" value="F:zinc ion binding"/>
    <property type="evidence" value="ECO:0007669"/>
    <property type="project" value="InterPro"/>
</dbReference>
<dbReference type="PRINTS" id="PR00765">
    <property type="entry name" value="CRBOXYPTASEA"/>
</dbReference>
<feature type="domain" description="Peptidase M14" evidence="15">
    <location>
        <begin position="124"/>
        <end position="418"/>
    </location>
</feature>
<dbReference type="OMA" id="FIANVQD"/>
<dbReference type="PROSITE" id="PS00132">
    <property type="entry name" value="CARBOXYPEPT_ZN_1"/>
    <property type="match status" value="1"/>
</dbReference>
<evidence type="ECO:0000256" key="4">
    <source>
        <dbReference type="ARBA" id="ARBA00022525"/>
    </source>
</evidence>
<dbReference type="PANTHER" id="PTHR11705:SF123">
    <property type="entry name" value="PEPTIDASE M14 CARBOXYPEPTIDASE A DOMAIN-CONTAINING PROTEIN-RELATED"/>
    <property type="match status" value="1"/>
</dbReference>
<evidence type="ECO:0000256" key="10">
    <source>
        <dbReference type="ARBA" id="ARBA00022833"/>
    </source>
</evidence>
<dbReference type="OrthoDB" id="3626597at2759"/>
<reference evidence="16 17" key="1">
    <citation type="journal article" date="2007" name="Nature">
        <title>Evolution of genes and genomes on the Drosophila phylogeny.</title>
        <authorList>
            <consortium name="Drosophila 12 Genomes Consortium"/>
            <person name="Clark A.G."/>
            <person name="Eisen M.B."/>
            <person name="Smith D.R."/>
            <person name="Bergman C.M."/>
            <person name="Oliver B."/>
            <person name="Markow T.A."/>
            <person name="Kaufman T.C."/>
            <person name="Kellis M."/>
            <person name="Gelbart W."/>
            <person name="Iyer V.N."/>
            <person name="Pollard D.A."/>
            <person name="Sackton T.B."/>
            <person name="Larracuente A.M."/>
            <person name="Singh N.D."/>
            <person name="Abad J.P."/>
            <person name="Abt D.N."/>
            <person name="Adryan B."/>
            <person name="Aguade M."/>
            <person name="Akashi H."/>
            <person name="Anderson W.W."/>
            <person name="Aquadro C.F."/>
            <person name="Ardell D.H."/>
            <person name="Arguello R."/>
            <person name="Artieri C.G."/>
            <person name="Barbash D.A."/>
            <person name="Barker D."/>
            <person name="Barsanti P."/>
            <person name="Batterham P."/>
            <person name="Batzoglou S."/>
            <person name="Begun D."/>
            <person name="Bhutkar A."/>
            <person name="Blanco E."/>
            <person name="Bosak S.A."/>
            <person name="Bradley R.K."/>
            <person name="Brand A.D."/>
            <person name="Brent M.R."/>
            <person name="Brooks A.N."/>
            <person name="Brown R.H."/>
            <person name="Butlin R.K."/>
            <person name="Caggese C."/>
            <person name="Calvi B.R."/>
            <person name="Bernardo de Carvalho A."/>
            <person name="Caspi A."/>
            <person name="Castrezana S."/>
            <person name="Celniker S.E."/>
            <person name="Chang J.L."/>
            <person name="Chapple C."/>
            <person name="Chatterji S."/>
            <person name="Chinwalla A."/>
            <person name="Civetta A."/>
            <person name="Clifton S.W."/>
            <person name="Comeron J.M."/>
            <person name="Costello J.C."/>
            <person name="Coyne J.A."/>
            <person name="Daub J."/>
            <person name="David R.G."/>
            <person name="Delcher A.L."/>
            <person name="Delehaunty K."/>
            <person name="Do C.B."/>
            <person name="Ebling H."/>
            <person name="Edwards K."/>
            <person name="Eickbush T."/>
            <person name="Evans J.D."/>
            <person name="Filipski A."/>
            <person name="Findeiss S."/>
            <person name="Freyhult E."/>
            <person name="Fulton L."/>
            <person name="Fulton R."/>
            <person name="Garcia A.C."/>
            <person name="Gardiner A."/>
            <person name="Garfield D.A."/>
            <person name="Garvin B.E."/>
            <person name="Gibson G."/>
            <person name="Gilbert D."/>
            <person name="Gnerre S."/>
            <person name="Godfrey J."/>
            <person name="Good R."/>
            <person name="Gotea V."/>
            <person name="Gravely B."/>
            <person name="Greenberg A.J."/>
            <person name="Griffiths-Jones S."/>
            <person name="Gross S."/>
            <person name="Guigo R."/>
            <person name="Gustafson E.A."/>
            <person name="Haerty W."/>
            <person name="Hahn M.W."/>
            <person name="Halligan D.L."/>
            <person name="Halpern A.L."/>
            <person name="Halter G.M."/>
            <person name="Han M.V."/>
            <person name="Heger A."/>
            <person name="Hillier L."/>
            <person name="Hinrichs A.S."/>
            <person name="Holmes I."/>
            <person name="Hoskins R.A."/>
            <person name="Hubisz M.J."/>
            <person name="Hultmark D."/>
            <person name="Huntley M.A."/>
            <person name="Jaffe D.B."/>
            <person name="Jagadeeshan S."/>
            <person name="Jeck W.R."/>
            <person name="Johnson J."/>
            <person name="Jones C.D."/>
            <person name="Jordan W.C."/>
            <person name="Karpen G.H."/>
            <person name="Kataoka E."/>
            <person name="Keightley P.D."/>
            <person name="Kheradpour P."/>
            <person name="Kirkness E.F."/>
            <person name="Koerich L.B."/>
            <person name="Kristiansen K."/>
            <person name="Kudrna D."/>
            <person name="Kulathinal R.J."/>
            <person name="Kumar S."/>
            <person name="Kwok R."/>
            <person name="Lander E."/>
            <person name="Langley C.H."/>
            <person name="Lapoint R."/>
            <person name="Lazzaro B.P."/>
            <person name="Lee S.J."/>
            <person name="Levesque L."/>
            <person name="Li R."/>
            <person name="Lin C.F."/>
            <person name="Lin M.F."/>
            <person name="Lindblad-Toh K."/>
            <person name="Llopart A."/>
            <person name="Long M."/>
            <person name="Low L."/>
            <person name="Lozovsky E."/>
            <person name="Lu J."/>
            <person name="Luo M."/>
            <person name="Machado C.A."/>
            <person name="Makalowski W."/>
            <person name="Marzo M."/>
            <person name="Matsuda M."/>
            <person name="Matzkin L."/>
            <person name="McAllister B."/>
            <person name="McBride C.S."/>
            <person name="McKernan B."/>
            <person name="McKernan K."/>
            <person name="Mendez-Lago M."/>
            <person name="Minx P."/>
            <person name="Mollenhauer M.U."/>
            <person name="Montooth K."/>
            <person name="Mount S.M."/>
            <person name="Mu X."/>
            <person name="Myers E."/>
            <person name="Negre B."/>
            <person name="Newfeld S."/>
            <person name="Nielsen R."/>
            <person name="Noor M.A."/>
            <person name="O'Grady P."/>
            <person name="Pachter L."/>
            <person name="Papaceit M."/>
            <person name="Parisi M.J."/>
            <person name="Parisi M."/>
            <person name="Parts L."/>
            <person name="Pedersen J.S."/>
            <person name="Pesole G."/>
            <person name="Phillippy A.M."/>
            <person name="Ponting C.P."/>
            <person name="Pop M."/>
            <person name="Porcelli D."/>
            <person name="Powell J.R."/>
            <person name="Prohaska S."/>
            <person name="Pruitt K."/>
            <person name="Puig M."/>
            <person name="Quesneville H."/>
            <person name="Ram K.R."/>
            <person name="Rand D."/>
            <person name="Rasmussen M.D."/>
            <person name="Reed L.K."/>
            <person name="Reenan R."/>
            <person name="Reily A."/>
            <person name="Remington K.A."/>
            <person name="Rieger T.T."/>
            <person name="Ritchie M.G."/>
            <person name="Robin C."/>
            <person name="Rogers Y.H."/>
            <person name="Rohde C."/>
            <person name="Rozas J."/>
            <person name="Rubenfield M.J."/>
            <person name="Ruiz A."/>
            <person name="Russo S."/>
            <person name="Salzberg S.L."/>
            <person name="Sanchez-Gracia A."/>
            <person name="Saranga D.J."/>
            <person name="Sato H."/>
            <person name="Schaeffer S.W."/>
            <person name="Schatz M.C."/>
            <person name="Schlenke T."/>
            <person name="Schwartz R."/>
            <person name="Segarra C."/>
            <person name="Singh R.S."/>
            <person name="Sirot L."/>
            <person name="Sirota M."/>
            <person name="Sisneros N.B."/>
            <person name="Smith C.D."/>
            <person name="Smith T.F."/>
            <person name="Spieth J."/>
            <person name="Stage D.E."/>
            <person name="Stark A."/>
            <person name="Stephan W."/>
            <person name="Strausberg R.L."/>
            <person name="Strempel S."/>
            <person name="Sturgill D."/>
            <person name="Sutton G."/>
            <person name="Sutton G.G."/>
            <person name="Tao W."/>
            <person name="Teichmann S."/>
            <person name="Tobari Y.N."/>
            <person name="Tomimura Y."/>
            <person name="Tsolas J.M."/>
            <person name="Valente V.L."/>
            <person name="Venter E."/>
            <person name="Venter J.C."/>
            <person name="Vicario S."/>
            <person name="Vieira F.G."/>
            <person name="Vilella A.J."/>
            <person name="Villasante A."/>
            <person name="Walenz B."/>
            <person name="Wang J."/>
            <person name="Wasserman M."/>
            <person name="Watts T."/>
            <person name="Wilson D."/>
            <person name="Wilson R.K."/>
            <person name="Wing R.A."/>
            <person name="Wolfner M.F."/>
            <person name="Wong A."/>
            <person name="Wong G.K."/>
            <person name="Wu C.I."/>
            <person name="Wu G."/>
            <person name="Yamamoto D."/>
            <person name="Yang H.P."/>
            <person name="Yang S.P."/>
            <person name="Yorke J.A."/>
            <person name="Yoshida K."/>
            <person name="Zdobnov E."/>
            <person name="Zhang P."/>
            <person name="Zhang Y."/>
            <person name="Zimin A.V."/>
            <person name="Baldwin J."/>
            <person name="Abdouelleil A."/>
            <person name="Abdulkadir J."/>
            <person name="Abebe A."/>
            <person name="Abera B."/>
            <person name="Abreu J."/>
            <person name="Acer S.C."/>
            <person name="Aftuck L."/>
            <person name="Alexander A."/>
            <person name="An P."/>
            <person name="Anderson E."/>
            <person name="Anderson S."/>
            <person name="Arachi H."/>
            <person name="Azer M."/>
            <person name="Bachantsang P."/>
            <person name="Barry A."/>
            <person name="Bayul T."/>
            <person name="Berlin A."/>
            <person name="Bessette D."/>
            <person name="Bloom T."/>
            <person name="Blye J."/>
            <person name="Boguslavskiy L."/>
            <person name="Bonnet C."/>
            <person name="Boukhgalter B."/>
            <person name="Bourzgui I."/>
            <person name="Brown A."/>
            <person name="Cahill P."/>
            <person name="Channer S."/>
            <person name="Cheshatsang Y."/>
            <person name="Chuda L."/>
            <person name="Citroen M."/>
            <person name="Collymore A."/>
            <person name="Cooke P."/>
            <person name="Costello M."/>
            <person name="D'Aco K."/>
            <person name="Daza R."/>
            <person name="De Haan G."/>
            <person name="DeGray S."/>
            <person name="DeMaso C."/>
            <person name="Dhargay N."/>
            <person name="Dooley K."/>
            <person name="Dooley E."/>
            <person name="Doricent M."/>
            <person name="Dorje P."/>
            <person name="Dorjee K."/>
            <person name="Dupes A."/>
            <person name="Elong R."/>
            <person name="Falk J."/>
            <person name="Farina A."/>
            <person name="Faro S."/>
            <person name="Ferguson D."/>
            <person name="Fisher S."/>
            <person name="Foley C.D."/>
            <person name="Franke A."/>
            <person name="Friedrich D."/>
            <person name="Gadbois L."/>
            <person name="Gearin G."/>
            <person name="Gearin C.R."/>
            <person name="Giannoukos G."/>
            <person name="Goode T."/>
            <person name="Graham J."/>
            <person name="Grandbois E."/>
            <person name="Grewal S."/>
            <person name="Gyaltsen K."/>
            <person name="Hafez N."/>
            <person name="Hagos B."/>
            <person name="Hall J."/>
            <person name="Henson C."/>
            <person name="Hollinger A."/>
            <person name="Honan T."/>
            <person name="Huard M.D."/>
            <person name="Hughes L."/>
            <person name="Hurhula B."/>
            <person name="Husby M.E."/>
            <person name="Kamat A."/>
            <person name="Kanga B."/>
            <person name="Kashin S."/>
            <person name="Khazanovich D."/>
            <person name="Kisner P."/>
            <person name="Lance K."/>
            <person name="Lara M."/>
            <person name="Lee W."/>
            <person name="Lennon N."/>
            <person name="Letendre F."/>
            <person name="LeVine R."/>
            <person name="Lipovsky A."/>
            <person name="Liu X."/>
            <person name="Liu J."/>
            <person name="Liu S."/>
            <person name="Lokyitsang T."/>
            <person name="Lokyitsang Y."/>
            <person name="Lubonja R."/>
            <person name="Lui A."/>
            <person name="MacDonald P."/>
            <person name="Magnisalis V."/>
            <person name="Maru K."/>
            <person name="Matthews C."/>
            <person name="McCusker W."/>
            <person name="McDonough S."/>
            <person name="Mehta T."/>
            <person name="Meldrim J."/>
            <person name="Meneus L."/>
            <person name="Mihai O."/>
            <person name="Mihalev A."/>
            <person name="Mihova T."/>
            <person name="Mittelman R."/>
            <person name="Mlenga V."/>
            <person name="Montmayeur A."/>
            <person name="Mulrain L."/>
            <person name="Navidi A."/>
            <person name="Naylor J."/>
            <person name="Negash T."/>
            <person name="Nguyen T."/>
            <person name="Nguyen N."/>
            <person name="Nicol R."/>
            <person name="Norbu C."/>
            <person name="Norbu N."/>
            <person name="Novod N."/>
            <person name="O'Neill B."/>
            <person name="Osman S."/>
            <person name="Markiewicz E."/>
            <person name="Oyono O.L."/>
            <person name="Patti C."/>
            <person name="Phunkhang P."/>
            <person name="Pierre F."/>
            <person name="Priest M."/>
            <person name="Raghuraman S."/>
            <person name="Rege F."/>
            <person name="Reyes R."/>
            <person name="Rise C."/>
            <person name="Rogov P."/>
            <person name="Ross K."/>
            <person name="Ryan E."/>
            <person name="Settipalli S."/>
            <person name="Shea T."/>
            <person name="Sherpa N."/>
            <person name="Shi L."/>
            <person name="Shih D."/>
            <person name="Sparrow T."/>
            <person name="Spaulding J."/>
            <person name="Stalker J."/>
            <person name="Stange-Thomann N."/>
            <person name="Stavropoulos S."/>
            <person name="Stone C."/>
            <person name="Strader C."/>
            <person name="Tesfaye S."/>
            <person name="Thomson T."/>
            <person name="Thoulutsang Y."/>
            <person name="Thoulutsang D."/>
            <person name="Topham K."/>
            <person name="Topping I."/>
            <person name="Tsamla T."/>
            <person name="Vassiliev H."/>
            <person name="Vo A."/>
            <person name="Wangchuk T."/>
            <person name="Wangdi T."/>
            <person name="Weiand M."/>
            <person name="Wilkinson J."/>
            <person name="Wilson A."/>
            <person name="Yadav S."/>
            <person name="Young G."/>
            <person name="Yu Q."/>
            <person name="Zembek L."/>
            <person name="Zhong D."/>
            <person name="Zimmer A."/>
            <person name="Zwirko Z."/>
            <person name="Jaffe D.B."/>
            <person name="Alvarez P."/>
            <person name="Brockman W."/>
            <person name="Butler J."/>
            <person name="Chin C."/>
            <person name="Gnerre S."/>
            <person name="Grabherr M."/>
            <person name="Kleber M."/>
            <person name="Mauceli E."/>
            <person name="MacCallum I."/>
        </authorList>
    </citation>
    <scope>NUCLEOTIDE SEQUENCE [LARGE SCALE GENOMIC DNA]</scope>
    <source>
        <strain evidence="17">Tucson 15287-2541.00</strain>
    </source>
</reference>
<dbReference type="SUPFAM" id="SSF53187">
    <property type="entry name" value="Zn-dependent exopeptidases"/>
    <property type="match status" value="1"/>
</dbReference>
<keyword evidence="6" id="KW-0645">Protease</keyword>